<dbReference type="InterPro" id="IPR005891">
    <property type="entry name" value="DevC"/>
</dbReference>
<reference evidence="9" key="2">
    <citation type="submission" date="2020-09" db="EMBL/GenBank/DDBJ databases">
        <authorList>
            <person name="Sun Q."/>
            <person name="Kim S."/>
        </authorList>
    </citation>
    <scope>NUCLEOTIDE SEQUENCE</scope>
    <source>
        <strain evidence="9">KCTC 23430</strain>
    </source>
</reference>
<evidence type="ECO:0000256" key="1">
    <source>
        <dbReference type="ARBA" id="ARBA00004651"/>
    </source>
</evidence>
<dbReference type="AlphaFoldDB" id="A0A918XGP9"/>
<feature type="transmembrane region" description="Helical" evidence="7">
    <location>
        <begin position="352"/>
        <end position="374"/>
    </location>
</feature>
<feature type="transmembrane region" description="Helical" evidence="7">
    <location>
        <begin position="319"/>
        <end position="340"/>
    </location>
</feature>
<dbReference type="Pfam" id="PF02687">
    <property type="entry name" value="FtsX"/>
    <property type="match status" value="1"/>
</dbReference>
<evidence type="ECO:0000259" key="8">
    <source>
        <dbReference type="Pfam" id="PF02687"/>
    </source>
</evidence>
<dbReference type="RefSeq" id="WP_189476474.1">
    <property type="nucleotide sequence ID" value="NZ_BMYM01000001.1"/>
</dbReference>
<dbReference type="Proteomes" id="UP000644693">
    <property type="component" value="Unassembled WGS sequence"/>
</dbReference>
<sequence>MFRSIPLGLHQLWHQKLRMVAATMGITFAVVLIFVQLEFREALFASAVRYHQSMDYDLAMLSPKTDFLLVAEQFPRNRLYQAQGFDAVEQVTPVYLSTAVWRHPTEPGRSRRIFVIGFDPTDPGFGRLISAENHRALQIPYQVIFDRLSRLEYGPVEALMQERDGELTTEINDLEFTVVDLYGVGTSFGLDGGIITSDLNFRRMFGDRDEGAIDLGLIRLAPGQDPAEVQAMIQSRLPGDVRVLTRAEFAQMEMDHWGSTTPIGYVFTFGAIMGLVVGAIIVYQILYADVQDHLEEYATLMAMGYNHHYLVGVVLQESLVLAILGFLPGLGIATVLYDITAQATQLPMAMSINAALSVFALTLTMCIFSGMLALRKLKTVDPAEVF</sequence>
<keyword evidence="3" id="KW-1003">Cell membrane</keyword>
<protein>
    <submittedName>
        <fullName evidence="9">ABC transporter</fullName>
    </submittedName>
</protein>
<evidence type="ECO:0000256" key="4">
    <source>
        <dbReference type="ARBA" id="ARBA00022692"/>
    </source>
</evidence>
<feature type="transmembrane region" description="Helical" evidence="7">
    <location>
        <begin position="20"/>
        <end position="39"/>
    </location>
</feature>
<keyword evidence="5 7" id="KW-1133">Transmembrane helix</keyword>
<evidence type="ECO:0000256" key="6">
    <source>
        <dbReference type="ARBA" id="ARBA00023136"/>
    </source>
</evidence>
<evidence type="ECO:0000256" key="7">
    <source>
        <dbReference type="SAM" id="Phobius"/>
    </source>
</evidence>
<comment type="subcellular location">
    <subcellularLocation>
        <location evidence="1">Cell membrane</location>
        <topology evidence="1">Multi-pass membrane protein</topology>
    </subcellularLocation>
</comment>
<dbReference type="GO" id="GO:0005886">
    <property type="term" value="C:plasma membrane"/>
    <property type="evidence" value="ECO:0007669"/>
    <property type="project" value="UniProtKB-SubCell"/>
</dbReference>
<dbReference type="InterPro" id="IPR051125">
    <property type="entry name" value="ABC-4/HrtB_transporter"/>
</dbReference>
<dbReference type="PANTHER" id="PTHR43738">
    <property type="entry name" value="ABC TRANSPORTER, MEMBRANE PROTEIN"/>
    <property type="match status" value="1"/>
</dbReference>
<keyword evidence="10" id="KW-1185">Reference proteome</keyword>
<evidence type="ECO:0000313" key="10">
    <source>
        <dbReference type="Proteomes" id="UP000644693"/>
    </source>
</evidence>
<dbReference type="NCBIfam" id="TIGR01185">
    <property type="entry name" value="devC"/>
    <property type="match status" value="1"/>
</dbReference>
<comment type="caution">
    <text evidence="9">The sequence shown here is derived from an EMBL/GenBank/DDBJ whole genome shotgun (WGS) entry which is preliminary data.</text>
</comment>
<accession>A0A918XGP9</accession>
<dbReference type="PIRSF" id="PIRSF031773">
    <property type="entry name" value="DevC"/>
    <property type="match status" value="1"/>
</dbReference>
<evidence type="ECO:0000313" key="9">
    <source>
        <dbReference type="EMBL" id="GHD30946.1"/>
    </source>
</evidence>
<dbReference type="PANTHER" id="PTHR43738:SF1">
    <property type="entry name" value="HEMIN TRANSPORT SYSTEM PERMEASE PROTEIN HRTB-RELATED"/>
    <property type="match status" value="1"/>
</dbReference>
<gene>
    <name evidence="9" type="ORF">GCM10007053_13320</name>
</gene>
<keyword evidence="2" id="KW-0813">Transport</keyword>
<keyword evidence="4 7" id="KW-0812">Transmembrane</keyword>
<keyword evidence="6 7" id="KW-0472">Membrane</keyword>
<feature type="domain" description="ABC3 transporter permease C-terminal" evidence="8">
    <location>
        <begin position="270"/>
        <end position="381"/>
    </location>
</feature>
<evidence type="ECO:0000256" key="2">
    <source>
        <dbReference type="ARBA" id="ARBA00022448"/>
    </source>
</evidence>
<name>A0A918XGP9_9GAMM</name>
<proteinExistence type="predicted"/>
<evidence type="ECO:0000256" key="3">
    <source>
        <dbReference type="ARBA" id="ARBA00022475"/>
    </source>
</evidence>
<feature type="transmembrane region" description="Helical" evidence="7">
    <location>
        <begin position="263"/>
        <end position="286"/>
    </location>
</feature>
<evidence type="ECO:0000256" key="5">
    <source>
        <dbReference type="ARBA" id="ARBA00022989"/>
    </source>
</evidence>
<reference evidence="9" key="1">
    <citation type="journal article" date="2014" name="Int. J. Syst. Evol. Microbiol.">
        <title>Complete genome sequence of Corynebacterium casei LMG S-19264T (=DSM 44701T), isolated from a smear-ripened cheese.</title>
        <authorList>
            <consortium name="US DOE Joint Genome Institute (JGI-PGF)"/>
            <person name="Walter F."/>
            <person name="Albersmeier A."/>
            <person name="Kalinowski J."/>
            <person name="Ruckert C."/>
        </authorList>
    </citation>
    <scope>NUCLEOTIDE SEQUENCE</scope>
    <source>
        <strain evidence="9">KCTC 23430</strain>
    </source>
</reference>
<organism evidence="9 10">
    <name type="scientific">Parahalioglobus pacificus</name>
    <dbReference type="NCBI Taxonomy" id="930806"/>
    <lineage>
        <taxon>Bacteria</taxon>
        <taxon>Pseudomonadati</taxon>
        <taxon>Pseudomonadota</taxon>
        <taxon>Gammaproteobacteria</taxon>
        <taxon>Cellvibrionales</taxon>
        <taxon>Halieaceae</taxon>
        <taxon>Parahalioglobus</taxon>
    </lineage>
</organism>
<dbReference type="InterPro" id="IPR003838">
    <property type="entry name" value="ABC3_permease_C"/>
</dbReference>
<dbReference type="EMBL" id="BMYM01000001">
    <property type="protein sequence ID" value="GHD30946.1"/>
    <property type="molecule type" value="Genomic_DNA"/>
</dbReference>